<accession>A0A8S0XKR5</accession>
<dbReference type="EMBL" id="CADCXN010000093">
    <property type="protein sequence ID" value="CAA9892242.1"/>
    <property type="molecule type" value="Genomic_DNA"/>
</dbReference>
<sequence length="150" mass="17140">MQIIKDKQIIDDSWNYIIDDADLEPGDISVSLARWKKDKQQLLEREGKLGVRMGPADSVEDFAADLKDLQLIELDFPAFADGRIFSHAWLLRGRYNYQGEIRATGHYLPDQVFYLSRVGVNAFSPEKTEDLPVTLANLDDFSVKYQTSIN</sequence>
<comment type="caution">
    <text evidence="1">The sequence shown here is derived from an EMBL/GenBank/DDBJ whole genome shotgun (WGS) entry which is preliminary data.</text>
</comment>
<evidence type="ECO:0000313" key="1">
    <source>
        <dbReference type="EMBL" id="CAA9892242.1"/>
    </source>
</evidence>
<dbReference type="AlphaFoldDB" id="A0A8S0XKR5"/>
<proteinExistence type="predicted"/>
<reference evidence="1 2" key="1">
    <citation type="submission" date="2020-02" db="EMBL/GenBank/DDBJ databases">
        <authorList>
            <person name="Hogendoorn C."/>
        </authorList>
    </citation>
    <scope>NUCLEOTIDE SEQUENCE [LARGE SCALE GENOMIC DNA]</scope>
    <source>
        <strain evidence="1">METHB21</strain>
    </source>
</reference>
<keyword evidence="2" id="KW-1185">Reference proteome</keyword>
<evidence type="ECO:0008006" key="3">
    <source>
        <dbReference type="Google" id="ProtNLM"/>
    </source>
</evidence>
<gene>
    <name evidence="1" type="ORF">METHB2_610007</name>
</gene>
<evidence type="ECO:0000313" key="2">
    <source>
        <dbReference type="Proteomes" id="UP000494216"/>
    </source>
</evidence>
<dbReference type="Proteomes" id="UP000494216">
    <property type="component" value="Unassembled WGS sequence"/>
</dbReference>
<protein>
    <recommendedName>
        <fullName evidence="3">DUF934 domain-containing protein</fullName>
    </recommendedName>
</protein>
<organism evidence="1 2">
    <name type="scientific">Candidatus Methylobacter favarea</name>
    <dbReference type="NCBI Taxonomy" id="2707345"/>
    <lineage>
        <taxon>Bacteria</taxon>
        <taxon>Pseudomonadati</taxon>
        <taxon>Pseudomonadota</taxon>
        <taxon>Gammaproteobacteria</taxon>
        <taxon>Methylococcales</taxon>
        <taxon>Methylococcaceae</taxon>
        <taxon>Methylobacter</taxon>
    </lineage>
</organism>
<dbReference type="PIRSF" id="PIRSF030820">
    <property type="entry name" value="UCP030820"/>
    <property type="match status" value="1"/>
</dbReference>
<dbReference type="InterPro" id="IPR008318">
    <property type="entry name" value="UCP030820"/>
</dbReference>
<name>A0A8S0XKR5_9GAMM</name>
<dbReference type="Pfam" id="PF06073">
    <property type="entry name" value="DUF934"/>
    <property type="match status" value="1"/>
</dbReference>
<dbReference type="RefSeq" id="WP_174627027.1">
    <property type="nucleotide sequence ID" value="NZ_CADCXN010000093.1"/>
</dbReference>